<dbReference type="STRING" id="1028.SAMN05661096_03084"/>
<evidence type="ECO:0000313" key="1">
    <source>
        <dbReference type="EMBL" id="SMG44006.1"/>
    </source>
</evidence>
<dbReference type="Proteomes" id="UP000193804">
    <property type="component" value="Unassembled WGS sequence"/>
</dbReference>
<organism evidence="1 2">
    <name type="scientific">Marivirga sericea</name>
    <dbReference type="NCBI Taxonomy" id="1028"/>
    <lineage>
        <taxon>Bacteria</taxon>
        <taxon>Pseudomonadati</taxon>
        <taxon>Bacteroidota</taxon>
        <taxon>Cytophagia</taxon>
        <taxon>Cytophagales</taxon>
        <taxon>Marivirgaceae</taxon>
        <taxon>Marivirga</taxon>
    </lineage>
</organism>
<gene>
    <name evidence="1" type="ORF">SAMN05661096_03084</name>
</gene>
<dbReference type="AlphaFoldDB" id="A0A1X7KRR1"/>
<accession>A0A1X7KRR1</accession>
<proteinExistence type="predicted"/>
<protein>
    <submittedName>
        <fullName evidence="1">Uncharacterized protein</fullName>
    </submittedName>
</protein>
<name>A0A1X7KRR1_9BACT</name>
<reference evidence="2" key="1">
    <citation type="submission" date="2017-04" db="EMBL/GenBank/DDBJ databases">
        <authorList>
            <person name="Varghese N."/>
            <person name="Submissions S."/>
        </authorList>
    </citation>
    <scope>NUCLEOTIDE SEQUENCE [LARGE SCALE GENOMIC DNA]</scope>
    <source>
        <strain evidence="2">DSM 4125</strain>
    </source>
</reference>
<evidence type="ECO:0000313" key="2">
    <source>
        <dbReference type="Proteomes" id="UP000193804"/>
    </source>
</evidence>
<sequence length="47" mass="5523">MKYKLIPYSEYRMMKYSLIILSALILLRVLSFGAGALYALIENYFLK</sequence>
<dbReference type="EMBL" id="FXAW01000006">
    <property type="protein sequence ID" value="SMG44006.1"/>
    <property type="molecule type" value="Genomic_DNA"/>
</dbReference>
<keyword evidence="2" id="KW-1185">Reference proteome</keyword>